<proteinExistence type="predicted"/>
<organism evidence="1 2">
    <name type="scientific">Tetrahymena thermophila (strain SB210)</name>
    <dbReference type="NCBI Taxonomy" id="312017"/>
    <lineage>
        <taxon>Eukaryota</taxon>
        <taxon>Sar</taxon>
        <taxon>Alveolata</taxon>
        <taxon>Ciliophora</taxon>
        <taxon>Intramacronucleata</taxon>
        <taxon>Oligohymenophorea</taxon>
        <taxon>Hymenostomatida</taxon>
        <taxon>Tetrahymenina</taxon>
        <taxon>Tetrahymenidae</taxon>
        <taxon>Tetrahymena</taxon>
    </lineage>
</organism>
<gene>
    <name evidence="1" type="ORF">TTHERM_00142490</name>
</gene>
<dbReference type="HOGENOM" id="CLU_1762506_0_0_1"/>
<evidence type="ECO:0000313" key="2">
    <source>
        <dbReference type="Proteomes" id="UP000009168"/>
    </source>
</evidence>
<dbReference type="EMBL" id="GG662793">
    <property type="protein sequence ID" value="EAR90842.1"/>
    <property type="molecule type" value="Genomic_DNA"/>
</dbReference>
<protein>
    <submittedName>
        <fullName evidence="1">Uncharacterized protein</fullName>
    </submittedName>
</protein>
<accession>I7MDS1</accession>
<keyword evidence="2" id="KW-1185">Reference proteome</keyword>
<dbReference type="AlphaFoldDB" id="I7MDS1"/>
<dbReference type="RefSeq" id="XP_001011087.1">
    <property type="nucleotide sequence ID" value="XM_001011087.2"/>
</dbReference>
<evidence type="ECO:0000313" key="1">
    <source>
        <dbReference type="EMBL" id="EAR90842.1"/>
    </source>
</evidence>
<sequence>MNICKNSKINSSQIFKVSALGLIDRIKNLEQYAIQVSKIAYQDEKRAQNLENLLDNQDNLVQDIYSIISLKNKIKRYNEVVGVLIKMITEYEEICISYQELYQEQKQILSKLSINKEIFNRCKILFVQIQKYFFNSQSLIHILQKQIM</sequence>
<reference evidence="2" key="1">
    <citation type="journal article" date="2006" name="PLoS Biol.">
        <title>Macronuclear genome sequence of the ciliate Tetrahymena thermophila, a model eukaryote.</title>
        <authorList>
            <person name="Eisen J.A."/>
            <person name="Coyne R.S."/>
            <person name="Wu M."/>
            <person name="Wu D."/>
            <person name="Thiagarajan M."/>
            <person name="Wortman J.R."/>
            <person name="Badger J.H."/>
            <person name="Ren Q."/>
            <person name="Amedeo P."/>
            <person name="Jones K.M."/>
            <person name="Tallon L.J."/>
            <person name="Delcher A.L."/>
            <person name="Salzberg S.L."/>
            <person name="Silva J.C."/>
            <person name="Haas B.J."/>
            <person name="Majoros W.H."/>
            <person name="Farzad M."/>
            <person name="Carlton J.M."/>
            <person name="Smith R.K. Jr."/>
            <person name="Garg J."/>
            <person name="Pearlman R.E."/>
            <person name="Karrer K.M."/>
            <person name="Sun L."/>
            <person name="Manning G."/>
            <person name="Elde N.C."/>
            <person name="Turkewitz A.P."/>
            <person name="Asai D.J."/>
            <person name="Wilkes D.E."/>
            <person name="Wang Y."/>
            <person name="Cai H."/>
            <person name="Collins K."/>
            <person name="Stewart B.A."/>
            <person name="Lee S.R."/>
            <person name="Wilamowska K."/>
            <person name="Weinberg Z."/>
            <person name="Ruzzo W.L."/>
            <person name="Wloga D."/>
            <person name="Gaertig J."/>
            <person name="Frankel J."/>
            <person name="Tsao C.-C."/>
            <person name="Gorovsky M.A."/>
            <person name="Keeling P.J."/>
            <person name="Waller R.F."/>
            <person name="Patron N.J."/>
            <person name="Cherry J.M."/>
            <person name="Stover N.A."/>
            <person name="Krieger C.J."/>
            <person name="del Toro C."/>
            <person name="Ryder H.F."/>
            <person name="Williamson S.C."/>
            <person name="Barbeau R.A."/>
            <person name="Hamilton E.P."/>
            <person name="Orias E."/>
        </authorList>
    </citation>
    <scope>NUCLEOTIDE SEQUENCE [LARGE SCALE GENOMIC DNA]</scope>
    <source>
        <strain evidence="2">SB210</strain>
    </source>
</reference>
<dbReference type="Proteomes" id="UP000009168">
    <property type="component" value="Unassembled WGS sequence"/>
</dbReference>
<dbReference type="GeneID" id="7827514"/>
<dbReference type="InParanoid" id="I7MDS1"/>
<dbReference type="KEGG" id="tet:TTHERM_00142490"/>
<name>I7MDS1_TETTS</name>